<accession>A0A8J3RDI8</accession>
<dbReference type="GO" id="GO:0003677">
    <property type="term" value="F:DNA binding"/>
    <property type="evidence" value="ECO:0007669"/>
    <property type="project" value="InterPro"/>
</dbReference>
<dbReference type="SUPFAM" id="SSF46894">
    <property type="entry name" value="C-terminal effector domain of the bipartite response regulators"/>
    <property type="match status" value="1"/>
</dbReference>
<dbReference type="SMART" id="SM00421">
    <property type="entry name" value="HTH_LUXR"/>
    <property type="match status" value="1"/>
</dbReference>
<dbReference type="AlphaFoldDB" id="A0A8J3RDI8"/>
<evidence type="ECO:0000313" key="2">
    <source>
        <dbReference type="EMBL" id="GIH72775.1"/>
    </source>
</evidence>
<dbReference type="Gene3D" id="1.10.10.10">
    <property type="entry name" value="Winged helix-like DNA-binding domain superfamily/Winged helix DNA-binding domain"/>
    <property type="match status" value="1"/>
</dbReference>
<organism evidence="2 3">
    <name type="scientific">Sphaerimonospora thailandensis</name>
    <dbReference type="NCBI Taxonomy" id="795644"/>
    <lineage>
        <taxon>Bacteria</taxon>
        <taxon>Bacillati</taxon>
        <taxon>Actinomycetota</taxon>
        <taxon>Actinomycetes</taxon>
        <taxon>Streptosporangiales</taxon>
        <taxon>Streptosporangiaceae</taxon>
        <taxon>Sphaerimonospora</taxon>
    </lineage>
</organism>
<reference evidence="2" key="1">
    <citation type="submission" date="2021-01" db="EMBL/GenBank/DDBJ databases">
        <title>Whole genome shotgun sequence of Sphaerimonospora thailandensis NBRC 107569.</title>
        <authorList>
            <person name="Komaki H."/>
            <person name="Tamura T."/>
        </authorList>
    </citation>
    <scope>NUCLEOTIDE SEQUENCE</scope>
    <source>
        <strain evidence="2">NBRC 107569</strain>
    </source>
</reference>
<sequence length="88" mass="9591">MTDRARPHGSYGSYGLARLVRPSAGAARRIQAAELAETLTPSEATVKTHVARIFAKLGLRDRAQAVVIAYETGTHPYRKPVVPLIIPR</sequence>
<gene>
    <name evidence="2" type="ORF">Mth01_50280</name>
</gene>
<comment type="caution">
    <text evidence="2">The sequence shown here is derived from an EMBL/GenBank/DDBJ whole genome shotgun (WGS) entry which is preliminary data.</text>
</comment>
<feature type="domain" description="HTH luxR-type" evidence="1">
    <location>
        <begin position="19"/>
        <end position="69"/>
    </location>
</feature>
<name>A0A8J3RDI8_9ACTN</name>
<dbReference type="InterPro" id="IPR036388">
    <property type="entry name" value="WH-like_DNA-bd_sf"/>
</dbReference>
<protein>
    <recommendedName>
        <fullName evidence="1">HTH luxR-type domain-containing protein</fullName>
    </recommendedName>
</protein>
<dbReference type="InterPro" id="IPR000792">
    <property type="entry name" value="Tscrpt_reg_LuxR_C"/>
</dbReference>
<dbReference type="Proteomes" id="UP000610966">
    <property type="component" value="Unassembled WGS sequence"/>
</dbReference>
<evidence type="ECO:0000313" key="3">
    <source>
        <dbReference type="Proteomes" id="UP000610966"/>
    </source>
</evidence>
<proteinExistence type="predicted"/>
<dbReference type="EMBL" id="BOOG01000062">
    <property type="protein sequence ID" value="GIH72775.1"/>
    <property type="molecule type" value="Genomic_DNA"/>
</dbReference>
<dbReference type="Pfam" id="PF00196">
    <property type="entry name" value="GerE"/>
    <property type="match status" value="1"/>
</dbReference>
<keyword evidence="3" id="KW-1185">Reference proteome</keyword>
<dbReference type="InterPro" id="IPR016032">
    <property type="entry name" value="Sig_transdc_resp-reg_C-effctor"/>
</dbReference>
<evidence type="ECO:0000259" key="1">
    <source>
        <dbReference type="SMART" id="SM00421"/>
    </source>
</evidence>
<dbReference type="GO" id="GO:0006355">
    <property type="term" value="P:regulation of DNA-templated transcription"/>
    <property type="evidence" value="ECO:0007669"/>
    <property type="project" value="InterPro"/>
</dbReference>